<feature type="transmembrane region" description="Helical" evidence="1">
    <location>
        <begin position="223"/>
        <end position="256"/>
    </location>
</feature>
<name>A0A5C7FRL8_9BACT</name>
<accession>A0A5C7FRL8</accession>
<protein>
    <recommendedName>
        <fullName evidence="4">DUF2029 domain-containing protein</fullName>
    </recommendedName>
</protein>
<feature type="transmembrane region" description="Helical" evidence="1">
    <location>
        <begin position="458"/>
        <end position="477"/>
    </location>
</feature>
<keyword evidence="1" id="KW-0472">Membrane</keyword>
<feature type="transmembrane region" description="Helical" evidence="1">
    <location>
        <begin position="7"/>
        <end position="28"/>
    </location>
</feature>
<dbReference type="OrthoDB" id="1491846at2"/>
<proteinExistence type="predicted"/>
<dbReference type="Pfam" id="PF26314">
    <property type="entry name" value="MptA_B_family"/>
    <property type="match status" value="2"/>
</dbReference>
<feature type="transmembrane region" description="Helical" evidence="1">
    <location>
        <begin position="432"/>
        <end position="451"/>
    </location>
</feature>
<evidence type="ECO:0008006" key="4">
    <source>
        <dbReference type="Google" id="ProtNLM"/>
    </source>
</evidence>
<feature type="transmembrane region" description="Helical" evidence="1">
    <location>
        <begin position="262"/>
        <end position="285"/>
    </location>
</feature>
<keyword evidence="3" id="KW-1185">Reference proteome</keyword>
<feature type="transmembrane region" description="Helical" evidence="1">
    <location>
        <begin position="155"/>
        <end position="178"/>
    </location>
</feature>
<evidence type="ECO:0000313" key="3">
    <source>
        <dbReference type="Proteomes" id="UP000321907"/>
    </source>
</evidence>
<feature type="transmembrane region" description="Helical" evidence="1">
    <location>
        <begin position="400"/>
        <end position="420"/>
    </location>
</feature>
<feature type="transmembrane region" description="Helical" evidence="1">
    <location>
        <begin position="34"/>
        <end position="53"/>
    </location>
</feature>
<reference evidence="2 3" key="1">
    <citation type="submission" date="2019-08" db="EMBL/GenBank/DDBJ databases">
        <title>Lewinella sp. strain SSH13 Genome sequencing and assembly.</title>
        <authorList>
            <person name="Kim I."/>
        </authorList>
    </citation>
    <scope>NUCLEOTIDE SEQUENCE [LARGE SCALE GENOMIC DNA]</scope>
    <source>
        <strain evidence="2 3">SSH13</strain>
    </source>
</reference>
<dbReference type="Proteomes" id="UP000321907">
    <property type="component" value="Unassembled WGS sequence"/>
</dbReference>
<comment type="caution">
    <text evidence="2">The sequence shown here is derived from an EMBL/GenBank/DDBJ whole genome shotgun (WGS) entry which is preliminary data.</text>
</comment>
<feature type="transmembrane region" description="Helical" evidence="1">
    <location>
        <begin position="305"/>
        <end position="325"/>
    </location>
</feature>
<keyword evidence="1" id="KW-1133">Transmembrane helix</keyword>
<feature type="transmembrane region" description="Helical" evidence="1">
    <location>
        <begin position="60"/>
        <end position="81"/>
    </location>
</feature>
<dbReference type="AlphaFoldDB" id="A0A5C7FRL8"/>
<feature type="transmembrane region" description="Helical" evidence="1">
    <location>
        <begin position="367"/>
        <end position="388"/>
    </location>
</feature>
<gene>
    <name evidence="2" type="ORF">FUA23_13005</name>
</gene>
<dbReference type="EMBL" id="VOXD01000019">
    <property type="protein sequence ID" value="TXF88764.1"/>
    <property type="molecule type" value="Genomic_DNA"/>
</dbReference>
<dbReference type="RefSeq" id="WP_147931181.1">
    <property type="nucleotide sequence ID" value="NZ_VOXD01000019.1"/>
</dbReference>
<sequence length="501" mass="56445">MWKSGKPLSVSLVGGLLLAVGVFYLGYGVDRTDFWSLFGAFVLAFGGYLALVYRPDETHLRWLVGLGIVLRVALVFGFPLLSDDVYRFIWDGHLIAAGHNPFAELPAHYLTEGQEVTGLSQELFDLLNSPDYYTIYPPVAQGVFTLAVWVSPDSWYGAAVVMKLFLLACELGSLWLLWRLLAARTQDAKNGFSSHGLLKNVDTLPAEPTPLSRGEKGLSPTNLLFYCLNPLIIVEIMGNLHFEGAMVFFLLLAYYLLQRSKWIAAGVAMAASVASKLLPLMLLPLLIRRLWEWPVRNWWRSGKRFYVFSLAFGIACLLFFAPLLLSPGFLDGFQSSLELYQKKFEFNASIYYVARAIGYLQVGWNQIATIGPSLAKAAAAGILLLALLDRRRDWVSLPVGWLWAFVLYLLCATTVHPWYLSVPIVLCCFTRWRFPLVWSFLIMLTYVSYIGEPYQEDLWLVGGEYVLVFGFFIWEIIAGRQGTKPKQAPHEPSGVIQKHQP</sequence>
<keyword evidence="1" id="KW-0812">Transmembrane</keyword>
<evidence type="ECO:0000313" key="2">
    <source>
        <dbReference type="EMBL" id="TXF88764.1"/>
    </source>
</evidence>
<evidence type="ECO:0000256" key="1">
    <source>
        <dbReference type="SAM" id="Phobius"/>
    </source>
</evidence>
<organism evidence="2 3">
    <name type="scientific">Neolewinella aurantiaca</name>
    <dbReference type="NCBI Taxonomy" id="2602767"/>
    <lineage>
        <taxon>Bacteria</taxon>
        <taxon>Pseudomonadati</taxon>
        <taxon>Bacteroidota</taxon>
        <taxon>Saprospiria</taxon>
        <taxon>Saprospirales</taxon>
        <taxon>Lewinellaceae</taxon>
        <taxon>Neolewinella</taxon>
    </lineage>
</organism>